<dbReference type="GO" id="GO:0004016">
    <property type="term" value="F:adenylate cyclase activity"/>
    <property type="evidence" value="ECO:0007669"/>
    <property type="project" value="UniProtKB-EC"/>
</dbReference>
<keyword evidence="9" id="KW-1185">Reference proteome</keyword>
<evidence type="ECO:0000313" key="8">
    <source>
        <dbReference type="EMBL" id="MET4718641.1"/>
    </source>
</evidence>
<organism evidence="8 9">
    <name type="scientific">Bradyrhizobium japonicum</name>
    <dbReference type="NCBI Taxonomy" id="375"/>
    <lineage>
        <taxon>Bacteria</taxon>
        <taxon>Pseudomonadati</taxon>
        <taxon>Pseudomonadota</taxon>
        <taxon>Alphaproteobacteria</taxon>
        <taxon>Hyphomicrobiales</taxon>
        <taxon>Nitrobacteraceae</taxon>
        <taxon>Bradyrhizobium</taxon>
    </lineage>
</organism>
<comment type="caution">
    <text evidence="8">The sequence shown here is derived from an EMBL/GenBank/DDBJ whole genome shotgun (WGS) entry which is preliminary data.</text>
</comment>
<dbReference type="PANTHER" id="PTHR43081">
    <property type="entry name" value="ADENYLATE CYCLASE, TERMINAL-DIFFERENTIATION SPECIFIC-RELATED"/>
    <property type="match status" value="1"/>
</dbReference>
<evidence type="ECO:0000256" key="3">
    <source>
        <dbReference type="ARBA" id="ARBA00022692"/>
    </source>
</evidence>
<dbReference type="SMART" id="SM00044">
    <property type="entry name" value="CYCc"/>
    <property type="match status" value="1"/>
</dbReference>
<dbReference type="EMBL" id="JBEPTQ010000002">
    <property type="protein sequence ID" value="MET4718641.1"/>
    <property type="molecule type" value="Genomic_DNA"/>
</dbReference>
<keyword evidence="4 6" id="KW-1133">Transmembrane helix</keyword>
<evidence type="ECO:0000256" key="4">
    <source>
        <dbReference type="ARBA" id="ARBA00022989"/>
    </source>
</evidence>
<dbReference type="InterPro" id="IPR029151">
    <property type="entry name" value="Sensor-like_sf"/>
</dbReference>
<keyword evidence="3 6" id="KW-0812">Transmembrane</keyword>
<name>A0ABV2RP38_BRAJP</name>
<dbReference type="Pfam" id="PF00211">
    <property type="entry name" value="Guanylate_cyc"/>
    <property type="match status" value="1"/>
</dbReference>
<dbReference type="PROSITE" id="PS50125">
    <property type="entry name" value="GUANYLATE_CYCLASE_2"/>
    <property type="match status" value="1"/>
</dbReference>
<dbReference type="CDD" id="cd12913">
    <property type="entry name" value="PDC1_MCP_like"/>
    <property type="match status" value="1"/>
</dbReference>
<evidence type="ECO:0000256" key="6">
    <source>
        <dbReference type="SAM" id="Phobius"/>
    </source>
</evidence>
<accession>A0ABV2RP38</accession>
<feature type="transmembrane region" description="Helical" evidence="6">
    <location>
        <begin position="350"/>
        <end position="367"/>
    </location>
</feature>
<reference evidence="8 9" key="1">
    <citation type="submission" date="2024-06" db="EMBL/GenBank/DDBJ databases">
        <title>Genomic Encyclopedia of Type Strains, Phase V (KMG-V): Genome sequencing to study the core and pangenomes of soil and plant-associated prokaryotes.</title>
        <authorList>
            <person name="Whitman W."/>
        </authorList>
    </citation>
    <scope>NUCLEOTIDE SEQUENCE [LARGE SCALE GENOMIC DNA]</scope>
    <source>
        <strain evidence="8 9">USDA 160</strain>
    </source>
</reference>
<dbReference type="Proteomes" id="UP001549291">
    <property type="component" value="Unassembled WGS sequence"/>
</dbReference>
<dbReference type="CDD" id="cd07302">
    <property type="entry name" value="CHD"/>
    <property type="match status" value="1"/>
</dbReference>
<evidence type="ECO:0000259" key="7">
    <source>
        <dbReference type="PROSITE" id="PS50125"/>
    </source>
</evidence>
<evidence type="ECO:0000256" key="2">
    <source>
        <dbReference type="ARBA" id="ARBA00022475"/>
    </source>
</evidence>
<evidence type="ECO:0000256" key="1">
    <source>
        <dbReference type="ARBA" id="ARBA00004651"/>
    </source>
</evidence>
<keyword evidence="2" id="KW-1003">Cell membrane</keyword>
<sequence>MSFRLTLTACVMFMIGLLAALLIVVQVLTLDLVTKDAATSTMDATSRSTVSSLQLQVEMLSRMSRSLAFTPAIMNSSDPGDASPTAGLIRGNLAQWPALDSIYVGYDNGYWLQVQRLDGLKGVQRERVGGPADAVYATTITQWAGGEELPTTRIFLDKDGNRIGQIEIPPRGYDARERNWYMNARKAGHLITSAPYLSFNLGVPMLTFSVPFDGNAHGVVGLDLKLDNYSRSAPIMKFGKNGYLLIFDDQGTLIVHPNYPALFAQTSVDAAGPRLPSTIDLRDTVEGRVIAEWDKSSPYRHKLTWKDGREYFARLETIALGPNLAASVLLIAPEDEFAAGIRELDRKARMIALLACLLFIPAAWIFGTRMSTTIRDITGEAARLQTMAPPPQHAIGSAIKELDILARTIHKSQRAIWLFSRLAPRAIVSGVLDNSISTELGGVRQEITALFTDVRGFTTIAEAADPDVLMQQTSRYFTALTDVILLQGGTVDKFIGDAVMAFWNAPNPQGDHCERACRAALQAKAANEAVNRQFEAEGLPSFFTRFGIHVGEAVVGNLGSSERMNYTALGNVVNLAARLEGLNKQYDTQILVSESVYMRVKQSFRCRFVDTVVAKGMAAETRVYELLEEGLNEEVDAIDADEGRC</sequence>
<gene>
    <name evidence="8" type="ORF">ABIF63_002747</name>
</gene>
<proteinExistence type="predicted"/>
<dbReference type="InterPro" id="IPR029787">
    <property type="entry name" value="Nucleotide_cyclase"/>
</dbReference>
<comment type="subcellular location">
    <subcellularLocation>
        <location evidence="1">Cell membrane</location>
        <topology evidence="1">Multi-pass membrane protein</topology>
    </subcellularLocation>
</comment>
<dbReference type="InterPro" id="IPR050697">
    <property type="entry name" value="Adenylyl/Guanylyl_Cyclase_3/4"/>
</dbReference>
<dbReference type="InterPro" id="IPR033479">
    <property type="entry name" value="dCache_1"/>
</dbReference>
<dbReference type="Pfam" id="PF02743">
    <property type="entry name" value="dCache_1"/>
    <property type="match status" value="1"/>
</dbReference>
<evidence type="ECO:0000256" key="5">
    <source>
        <dbReference type="ARBA" id="ARBA00023136"/>
    </source>
</evidence>
<keyword evidence="5 6" id="KW-0472">Membrane</keyword>
<keyword evidence="8" id="KW-0456">Lyase</keyword>
<feature type="domain" description="Guanylate cyclase" evidence="7">
    <location>
        <begin position="448"/>
        <end position="580"/>
    </location>
</feature>
<dbReference type="SUPFAM" id="SSF55073">
    <property type="entry name" value="Nucleotide cyclase"/>
    <property type="match status" value="1"/>
</dbReference>
<dbReference type="InterPro" id="IPR001054">
    <property type="entry name" value="A/G_cyclase"/>
</dbReference>
<dbReference type="Gene3D" id="3.30.450.20">
    <property type="entry name" value="PAS domain"/>
    <property type="match status" value="2"/>
</dbReference>
<dbReference type="Gene3D" id="3.30.70.1230">
    <property type="entry name" value="Nucleotide cyclase"/>
    <property type="match status" value="1"/>
</dbReference>
<dbReference type="PANTHER" id="PTHR43081:SF1">
    <property type="entry name" value="ADENYLATE CYCLASE, TERMINAL-DIFFERENTIATION SPECIFIC"/>
    <property type="match status" value="1"/>
</dbReference>
<evidence type="ECO:0000313" key="9">
    <source>
        <dbReference type="Proteomes" id="UP001549291"/>
    </source>
</evidence>
<protein>
    <submittedName>
        <fullName evidence="8">Adenylate cyclase</fullName>
        <ecNumber evidence="8">4.6.1.1</ecNumber>
    </submittedName>
</protein>
<dbReference type="SUPFAM" id="SSF103190">
    <property type="entry name" value="Sensory domain-like"/>
    <property type="match status" value="1"/>
</dbReference>
<dbReference type="EC" id="4.6.1.1" evidence="8"/>
<dbReference type="RefSeq" id="WP_080584071.1">
    <property type="nucleotide sequence ID" value="NZ_CP066351.1"/>
</dbReference>